<dbReference type="AlphaFoldDB" id="A0A2P5XXN9"/>
<reference evidence="2 3" key="1">
    <citation type="submission" date="2015-01" db="EMBL/GenBank/DDBJ databases">
        <title>Genome of allotetraploid Gossypium barbadense reveals genomic plasticity and fiber elongation in cotton evolution.</title>
        <authorList>
            <person name="Chen X."/>
            <person name="Liu X."/>
            <person name="Zhao B."/>
            <person name="Zheng H."/>
            <person name="Hu Y."/>
            <person name="Lu G."/>
            <person name="Yang C."/>
            <person name="Chen J."/>
            <person name="Shan C."/>
            <person name="Zhang L."/>
            <person name="Zhou Y."/>
            <person name="Wang L."/>
            <person name="Guo W."/>
            <person name="Bai Y."/>
            <person name="Ruan J."/>
            <person name="Shangguan X."/>
            <person name="Mao Y."/>
            <person name="Jiang J."/>
            <person name="Zhu Y."/>
            <person name="Lei J."/>
            <person name="Kang H."/>
            <person name="Chen S."/>
            <person name="He X."/>
            <person name="Wang R."/>
            <person name="Wang Y."/>
            <person name="Chen J."/>
            <person name="Wang L."/>
            <person name="Yu S."/>
            <person name="Wang B."/>
            <person name="Wei J."/>
            <person name="Song S."/>
            <person name="Lu X."/>
            <person name="Gao Z."/>
            <person name="Gu W."/>
            <person name="Deng X."/>
            <person name="Ma D."/>
            <person name="Wang S."/>
            <person name="Liang W."/>
            <person name="Fang L."/>
            <person name="Cai C."/>
            <person name="Zhu X."/>
            <person name="Zhou B."/>
            <person name="Zhang Y."/>
            <person name="Chen Z."/>
            <person name="Xu S."/>
            <person name="Zhu R."/>
            <person name="Wang S."/>
            <person name="Zhang T."/>
            <person name="Zhao G."/>
        </authorList>
    </citation>
    <scope>NUCLEOTIDE SEQUENCE [LARGE SCALE GENOMIC DNA]</scope>
    <source>
        <strain evidence="3">cv. Xinhai21</strain>
        <tissue evidence="2">Leaf</tissue>
    </source>
</reference>
<evidence type="ECO:0000313" key="2">
    <source>
        <dbReference type="EMBL" id="PPS08107.1"/>
    </source>
</evidence>
<feature type="region of interest" description="Disordered" evidence="1">
    <location>
        <begin position="37"/>
        <end position="56"/>
    </location>
</feature>
<evidence type="ECO:0000313" key="3">
    <source>
        <dbReference type="Proteomes" id="UP000239757"/>
    </source>
</evidence>
<organism evidence="2 3">
    <name type="scientific">Gossypium barbadense</name>
    <name type="common">Sea Island cotton</name>
    <name type="synonym">Hibiscus barbadensis</name>
    <dbReference type="NCBI Taxonomy" id="3634"/>
    <lineage>
        <taxon>Eukaryota</taxon>
        <taxon>Viridiplantae</taxon>
        <taxon>Streptophyta</taxon>
        <taxon>Embryophyta</taxon>
        <taxon>Tracheophyta</taxon>
        <taxon>Spermatophyta</taxon>
        <taxon>Magnoliopsida</taxon>
        <taxon>eudicotyledons</taxon>
        <taxon>Gunneridae</taxon>
        <taxon>Pentapetalae</taxon>
        <taxon>rosids</taxon>
        <taxon>malvids</taxon>
        <taxon>Malvales</taxon>
        <taxon>Malvaceae</taxon>
        <taxon>Malvoideae</taxon>
        <taxon>Gossypium</taxon>
    </lineage>
</organism>
<dbReference type="EMBL" id="KZ664063">
    <property type="protein sequence ID" value="PPS08107.1"/>
    <property type="molecule type" value="Genomic_DNA"/>
</dbReference>
<proteinExistence type="predicted"/>
<evidence type="ECO:0000256" key="1">
    <source>
        <dbReference type="SAM" id="MobiDB-lite"/>
    </source>
</evidence>
<protein>
    <submittedName>
        <fullName evidence="2">Uncharacterized protein</fullName>
    </submittedName>
</protein>
<sequence>MLTQEISSKNLHESCSRNNKGPIYEECRLQIEELDKCQKPKSRTHDKPKPHHNELNIAPNQLKVGDKVLLDTADPHIATSEPNRAIPLTVLSIFPYGTVKVINPKFETFKVNNTRLKLYPDKIDSKDEECKLLAPP</sequence>
<dbReference type="Proteomes" id="UP000239757">
    <property type="component" value="Unassembled WGS sequence"/>
</dbReference>
<accession>A0A2P5XXN9</accession>
<gene>
    <name evidence="2" type="ORF">GOBAR_AA12542</name>
</gene>
<name>A0A2P5XXN9_GOSBA</name>
<feature type="compositionally biased region" description="Basic and acidic residues" evidence="1">
    <location>
        <begin position="37"/>
        <end position="54"/>
    </location>
</feature>